<organism evidence="4 5">
    <name type="scientific">Babesia bovis</name>
    <dbReference type="NCBI Taxonomy" id="5865"/>
    <lineage>
        <taxon>Eukaryota</taxon>
        <taxon>Sar</taxon>
        <taxon>Alveolata</taxon>
        <taxon>Apicomplexa</taxon>
        <taxon>Aconoidasida</taxon>
        <taxon>Piroplasmida</taxon>
        <taxon>Babesiidae</taxon>
        <taxon>Babesia</taxon>
    </lineage>
</organism>
<dbReference type="OMA" id="FDRRDLW"/>
<dbReference type="VEuPathDB" id="PiroplasmaDB:BBOV_IV002310"/>
<name>A7AVK2_BABBO</name>
<dbReference type="Proteomes" id="UP000002173">
    <property type="component" value="Unassembled WGS sequence"/>
</dbReference>
<dbReference type="EMBL" id="AAXT01000004">
    <property type="protein sequence ID" value="EDO05828.1"/>
    <property type="molecule type" value="Genomic_DNA"/>
</dbReference>
<dbReference type="KEGG" id="bbo:BBOV_IV002310"/>
<dbReference type="PROSITE" id="PS01066">
    <property type="entry name" value="UPP_SYNTHASE"/>
    <property type="match status" value="1"/>
</dbReference>
<dbReference type="InterPro" id="IPR036424">
    <property type="entry name" value="UPP_synth-like_sf"/>
</dbReference>
<dbReference type="GO" id="GO:0016094">
    <property type="term" value="P:polyprenol biosynthetic process"/>
    <property type="evidence" value="ECO:0007669"/>
    <property type="project" value="TreeGrafter"/>
</dbReference>
<reference evidence="5" key="2">
    <citation type="journal article" date="2020" name="Data Brief">
        <title>Transcriptome dataset of Babesia bovis life stages within vertebrate and invertebrate hosts.</title>
        <authorList>
            <person name="Ueti M.W."/>
            <person name="Johnson W.C."/>
            <person name="Kappmeyer L.S."/>
            <person name="Herndon D.R."/>
            <person name="Mousel M.R."/>
            <person name="Reif K.E."/>
            <person name="Taus N.S."/>
            <person name="Ifeonu O.O."/>
            <person name="Silva J.C."/>
            <person name="Suarez C.E."/>
            <person name="Brayton K.A."/>
        </authorList>
    </citation>
    <scope>NUCLEOTIDE SEQUENCE [LARGE SCALE GENOMIC DNA]</scope>
</reference>
<dbReference type="NCBIfam" id="TIGR00055">
    <property type="entry name" value="uppS"/>
    <property type="match status" value="1"/>
</dbReference>
<evidence type="ECO:0000313" key="4">
    <source>
        <dbReference type="EMBL" id="EDO05828.1"/>
    </source>
</evidence>
<comment type="caution">
    <text evidence="4">The sequence shown here is derived from an EMBL/GenBank/DDBJ whole genome shotgun (WGS) entry which is preliminary data.</text>
</comment>
<reference evidence="5" key="3">
    <citation type="journal article" date="2021" name="Int. J. Parasitol.">
        <title>Comparative analysis of gene expression between Babesia bovis blood stages and kinetes allowed by improved genome annotation.</title>
        <authorList>
            <person name="Ueti M.W."/>
            <person name="Johnson W.C."/>
            <person name="Kappmeyer L.S."/>
            <person name="Herndon D.R."/>
            <person name="Mousel M.R."/>
            <person name="Reif K.E."/>
            <person name="Taus N.S."/>
            <person name="Ifeonu O.O."/>
            <person name="Silva J.C."/>
            <person name="Suarez C.E."/>
            <person name="Brayton K.A."/>
        </authorList>
    </citation>
    <scope>NUCLEOTIDE SEQUENCE [LARGE SCALE GENOMIC DNA]</scope>
</reference>
<dbReference type="InterPro" id="IPR018520">
    <property type="entry name" value="UPP_synth-like_CS"/>
</dbReference>
<dbReference type="eggNOG" id="KOG1602">
    <property type="taxonomic scope" value="Eukaryota"/>
</dbReference>
<comment type="similarity">
    <text evidence="1 3">Belongs to the UPP synthase family.</text>
</comment>
<dbReference type="GO" id="GO:0045547">
    <property type="term" value="F:ditrans,polycis-polyprenyl diphosphate synthase [(2E,6E)-farnesyl diphosphate specific] activity"/>
    <property type="evidence" value="ECO:0007669"/>
    <property type="project" value="TreeGrafter"/>
</dbReference>
<protein>
    <recommendedName>
        <fullName evidence="3">Alkyl transferase</fullName>
        <ecNumber evidence="3">2.5.1.-</ecNumber>
    </recommendedName>
</protein>
<dbReference type="EC" id="2.5.1.-" evidence="3"/>
<evidence type="ECO:0000256" key="1">
    <source>
        <dbReference type="ARBA" id="ARBA00005432"/>
    </source>
</evidence>
<accession>A7AVK2</accession>
<proteinExistence type="inferred from homology"/>
<keyword evidence="2 3" id="KW-0808">Transferase</keyword>
<dbReference type="GeneID" id="5477615"/>
<dbReference type="Gene3D" id="3.40.1180.10">
    <property type="entry name" value="Decaprenyl diphosphate synthase-like"/>
    <property type="match status" value="1"/>
</dbReference>
<dbReference type="FunCoup" id="A7AVK2">
    <property type="interactions" value="140"/>
</dbReference>
<reference evidence="4 5" key="1">
    <citation type="journal article" date="2007" name="PLoS Pathog.">
        <title>Genome sequence of Babesia bovis and comparative analysis of apicomplexan hemoprotozoa.</title>
        <authorList>
            <person name="Brayton K.A."/>
            <person name="Lau A.O.T."/>
            <person name="Herndon D.R."/>
            <person name="Hannick L."/>
            <person name="Kappmeyer L.S."/>
            <person name="Berens S.J."/>
            <person name="Bidwell S.L."/>
            <person name="Brown W.C."/>
            <person name="Crabtree J."/>
            <person name="Fadrosh D."/>
            <person name="Feldblum T."/>
            <person name="Forberger H.A."/>
            <person name="Haas B.J."/>
            <person name="Howell J.M."/>
            <person name="Khouri H."/>
            <person name="Koo H."/>
            <person name="Mann D.J."/>
            <person name="Norimine J."/>
            <person name="Paulsen I.T."/>
            <person name="Radune D."/>
            <person name="Ren Q."/>
            <person name="Smith R.K. Jr."/>
            <person name="Suarez C.E."/>
            <person name="White O."/>
            <person name="Wortman J.R."/>
            <person name="Knowles D.P. Jr."/>
            <person name="McElwain T.F."/>
            <person name="Nene V.M."/>
        </authorList>
    </citation>
    <scope>NUCLEOTIDE SEQUENCE [LARGE SCALE GENOMIC DNA]</scope>
    <source>
        <strain evidence="4">T2Bo</strain>
    </source>
</reference>
<gene>
    <name evidence="4" type="ORF">BBOV_IV002310</name>
</gene>
<dbReference type="PANTHER" id="PTHR10291">
    <property type="entry name" value="DEHYDRODOLICHYL DIPHOSPHATE SYNTHASE FAMILY MEMBER"/>
    <property type="match status" value="1"/>
</dbReference>
<evidence type="ECO:0000313" key="5">
    <source>
        <dbReference type="Proteomes" id="UP000002173"/>
    </source>
</evidence>
<dbReference type="AlphaFoldDB" id="A7AVK2"/>
<sequence length="229" mass="26483">MDGNRRFARLMGMEVHKGHRCGLNKLMEVIEMCQLLGIKVITVYAFSLQNFQRSETEVNNIINLATETAKSRLQPGHKQTFAIKFHGDMRFLPEYLRKTLQEAEELSDKLKTEDQILVNVCVSYGGRNEIARAKEKIANIPGDRTHEEEAKLFYSLLVGGEYKPPEILIRTSGVTRLSDFLIYQCSEFTTFYFLHDTWPELSMWSLIGTLIHWTIFCGRKSTDRGYTIF</sequence>
<dbReference type="InterPro" id="IPR001441">
    <property type="entry name" value="UPP_synth-like"/>
</dbReference>
<evidence type="ECO:0000256" key="2">
    <source>
        <dbReference type="ARBA" id="ARBA00022679"/>
    </source>
</evidence>
<dbReference type="Pfam" id="PF01255">
    <property type="entry name" value="Prenyltransf"/>
    <property type="match status" value="1"/>
</dbReference>
<dbReference type="SUPFAM" id="SSF64005">
    <property type="entry name" value="Undecaprenyl diphosphate synthase"/>
    <property type="match status" value="1"/>
</dbReference>
<keyword evidence="5" id="KW-1185">Reference proteome</keyword>
<dbReference type="STRING" id="5865.A7AVK2"/>
<dbReference type="InParanoid" id="A7AVK2"/>
<dbReference type="PANTHER" id="PTHR10291:SF43">
    <property type="entry name" value="DEHYDRODOLICHYL DIPHOSPHATE SYNTHASE COMPLEX SUBUNIT DHDDS"/>
    <property type="match status" value="1"/>
</dbReference>
<dbReference type="CDD" id="cd00475">
    <property type="entry name" value="Cis_IPPS"/>
    <property type="match status" value="1"/>
</dbReference>
<dbReference type="GO" id="GO:0005783">
    <property type="term" value="C:endoplasmic reticulum"/>
    <property type="evidence" value="ECO:0007669"/>
    <property type="project" value="TreeGrafter"/>
</dbReference>
<evidence type="ECO:0000256" key="3">
    <source>
        <dbReference type="RuleBase" id="RU363018"/>
    </source>
</evidence>